<dbReference type="AlphaFoldDB" id="A0A1M6J1J8"/>
<dbReference type="EMBL" id="FQYN01000006">
    <property type="protein sequence ID" value="SHJ40522.1"/>
    <property type="molecule type" value="Genomic_DNA"/>
</dbReference>
<reference evidence="1 2" key="1">
    <citation type="submission" date="2016-11" db="EMBL/GenBank/DDBJ databases">
        <authorList>
            <person name="Jaros S."/>
            <person name="Januszkiewicz K."/>
            <person name="Wedrychowicz H."/>
        </authorList>
    </citation>
    <scope>NUCLEOTIDE SEQUENCE [LARGE SCALE GENOMIC DNA]</scope>
    <source>
        <strain evidence="1 2">DSM 21074</strain>
    </source>
</reference>
<proteinExistence type="predicted"/>
<sequence length="74" mass="7922">MQPIETTATPADLRLLLPHGAIADIARNLKMSHTAVSKALQKARPAHPAVAEAIRLIKEAGSQAVLHDLNLLNQ</sequence>
<dbReference type="Proteomes" id="UP000184418">
    <property type="component" value="Unassembled WGS sequence"/>
</dbReference>
<gene>
    <name evidence="1" type="ORF">SAMN02745146_3055</name>
</gene>
<name>A0A1M6J1J8_9BACT</name>
<dbReference type="RefSeq" id="WP_073110771.1">
    <property type="nucleotide sequence ID" value="NZ_FQYN01000006.1"/>
</dbReference>
<dbReference type="OrthoDB" id="886196at2"/>
<protein>
    <submittedName>
        <fullName evidence="1">Uncharacterized protein</fullName>
    </submittedName>
</protein>
<evidence type="ECO:0000313" key="1">
    <source>
        <dbReference type="EMBL" id="SHJ40522.1"/>
    </source>
</evidence>
<keyword evidence="2" id="KW-1185">Reference proteome</keyword>
<evidence type="ECO:0000313" key="2">
    <source>
        <dbReference type="Proteomes" id="UP000184418"/>
    </source>
</evidence>
<organism evidence="1 2">
    <name type="scientific">Hymenobacter daecheongensis DSM 21074</name>
    <dbReference type="NCBI Taxonomy" id="1121955"/>
    <lineage>
        <taxon>Bacteria</taxon>
        <taxon>Pseudomonadati</taxon>
        <taxon>Bacteroidota</taxon>
        <taxon>Cytophagia</taxon>
        <taxon>Cytophagales</taxon>
        <taxon>Hymenobacteraceae</taxon>
        <taxon>Hymenobacter</taxon>
    </lineage>
</organism>
<accession>A0A1M6J1J8</accession>
<dbReference type="STRING" id="1121955.SAMN02745146_3055"/>